<dbReference type="PANTHER" id="PTHR11693">
    <property type="entry name" value="ATP SYNTHASE GAMMA CHAIN"/>
    <property type="match status" value="1"/>
</dbReference>
<comment type="function">
    <text evidence="1 10">Produces ATP from ADP in the presence of a proton gradient across the membrane. The gamma chain is believed to be important in regulating ATPase activity and the flow of protons through the CF(0) complex.</text>
</comment>
<dbReference type="SUPFAM" id="SSF52943">
    <property type="entry name" value="ATP synthase (F1-ATPase), gamma subunit"/>
    <property type="match status" value="1"/>
</dbReference>
<dbReference type="PRINTS" id="PR00126">
    <property type="entry name" value="ATPASEGAMMA"/>
</dbReference>
<comment type="subcellular location">
    <subcellularLocation>
        <location evidence="10">Cell membrane</location>
        <topology evidence="10">Peripheral membrane protein</topology>
    </subcellularLocation>
    <subcellularLocation>
        <location evidence="2">Membrane</location>
        <topology evidence="2">Peripheral membrane protein</topology>
    </subcellularLocation>
</comment>
<evidence type="ECO:0000256" key="7">
    <source>
        <dbReference type="ARBA" id="ARBA00023136"/>
    </source>
</evidence>
<evidence type="ECO:0000256" key="8">
    <source>
        <dbReference type="ARBA" id="ARBA00023196"/>
    </source>
</evidence>
<dbReference type="RefSeq" id="WP_107033119.1">
    <property type="nucleotide sequence ID" value="NZ_CAOLYA010000002.1"/>
</dbReference>
<gene>
    <name evidence="10 12" type="primary">atpG</name>
    <name evidence="12" type="ORF">C5O23_11680</name>
</gene>
<reference evidence="13" key="1">
    <citation type="submission" date="2018-02" db="EMBL/GenBank/DDBJ databases">
        <authorList>
            <person name="Clavel T."/>
            <person name="Strowig T."/>
        </authorList>
    </citation>
    <scope>NUCLEOTIDE SEQUENCE [LARGE SCALE GENOMIC DNA]</scope>
    <source>
        <strain evidence="13">DSM 103720</strain>
    </source>
</reference>
<keyword evidence="4 10" id="KW-0813">Transport</keyword>
<comment type="subunit">
    <text evidence="10">F-type ATPases have 2 components, CF(1) - the catalytic core - and CF(0) - the membrane proton channel. CF(1) has five subunits: alpha(3), beta(3), gamma(1), delta(1), epsilon(1). CF(0) has three main subunits: a, b and c.</text>
</comment>
<keyword evidence="11" id="KW-0175">Coiled coil</keyword>
<keyword evidence="6 10" id="KW-0406">Ion transport</keyword>
<protein>
    <recommendedName>
        <fullName evidence="10">ATP synthase gamma chain</fullName>
    </recommendedName>
    <alternativeName>
        <fullName evidence="10">ATP synthase F1 sector gamma subunit</fullName>
    </alternativeName>
    <alternativeName>
        <fullName evidence="10">F-ATPase gamma subunit</fullName>
    </alternativeName>
</protein>
<evidence type="ECO:0000256" key="5">
    <source>
        <dbReference type="ARBA" id="ARBA00022781"/>
    </source>
</evidence>
<keyword evidence="7 10" id="KW-0472">Membrane</keyword>
<dbReference type="HAMAP" id="MF_00815">
    <property type="entry name" value="ATP_synth_gamma_bact"/>
    <property type="match status" value="1"/>
</dbReference>
<keyword evidence="10" id="KW-1003">Cell membrane</keyword>
<evidence type="ECO:0000256" key="6">
    <source>
        <dbReference type="ARBA" id="ARBA00023065"/>
    </source>
</evidence>
<keyword evidence="13" id="KW-1185">Reference proteome</keyword>
<dbReference type="GeneID" id="82526991"/>
<dbReference type="GO" id="GO:0042777">
    <property type="term" value="P:proton motive force-driven plasma membrane ATP synthesis"/>
    <property type="evidence" value="ECO:0007669"/>
    <property type="project" value="UniProtKB-UniRule"/>
</dbReference>
<evidence type="ECO:0000256" key="2">
    <source>
        <dbReference type="ARBA" id="ARBA00004170"/>
    </source>
</evidence>
<dbReference type="Pfam" id="PF00231">
    <property type="entry name" value="ATP-synt"/>
    <property type="match status" value="1"/>
</dbReference>
<evidence type="ECO:0000313" key="13">
    <source>
        <dbReference type="Proteomes" id="UP000244905"/>
    </source>
</evidence>
<evidence type="ECO:0000256" key="11">
    <source>
        <dbReference type="SAM" id="Coils"/>
    </source>
</evidence>
<dbReference type="Gene3D" id="1.10.287.80">
    <property type="entry name" value="ATP synthase, gamma subunit, helix hairpin domain"/>
    <property type="match status" value="1"/>
</dbReference>
<evidence type="ECO:0000256" key="10">
    <source>
        <dbReference type="HAMAP-Rule" id="MF_00815"/>
    </source>
</evidence>
<organism evidence="12 13">
    <name type="scientific">Duncaniella muris</name>
    <dbReference type="NCBI Taxonomy" id="2094150"/>
    <lineage>
        <taxon>Bacteria</taxon>
        <taxon>Pseudomonadati</taxon>
        <taxon>Bacteroidota</taxon>
        <taxon>Bacteroidia</taxon>
        <taxon>Bacteroidales</taxon>
        <taxon>Muribaculaceae</taxon>
        <taxon>Duncaniella</taxon>
    </lineage>
</organism>
<dbReference type="EMBL" id="PUEC01000031">
    <property type="protein sequence ID" value="PWB00799.1"/>
    <property type="molecule type" value="Genomic_DNA"/>
</dbReference>
<keyword evidence="8 10" id="KW-0139">CF(1)</keyword>
<dbReference type="NCBIfam" id="TIGR01146">
    <property type="entry name" value="ATPsyn_F1gamma"/>
    <property type="match status" value="1"/>
</dbReference>
<dbReference type="GO" id="GO:0046933">
    <property type="term" value="F:proton-transporting ATP synthase activity, rotational mechanism"/>
    <property type="evidence" value="ECO:0007669"/>
    <property type="project" value="UniProtKB-UniRule"/>
</dbReference>
<dbReference type="PANTHER" id="PTHR11693:SF22">
    <property type="entry name" value="ATP SYNTHASE SUBUNIT GAMMA, MITOCHONDRIAL"/>
    <property type="match status" value="1"/>
</dbReference>
<dbReference type="InterPro" id="IPR000131">
    <property type="entry name" value="ATP_synth_F1_gsu"/>
</dbReference>
<dbReference type="AlphaFoldDB" id="A0A2V1IMF7"/>
<name>A0A2V1IMF7_9BACT</name>
<comment type="similarity">
    <text evidence="3 10">Belongs to the ATPase gamma chain family.</text>
</comment>
<comment type="caution">
    <text evidence="12">The sequence shown here is derived from an EMBL/GenBank/DDBJ whole genome shotgun (WGS) entry which is preliminary data.</text>
</comment>
<evidence type="ECO:0000256" key="9">
    <source>
        <dbReference type="ARBA" id="ARBA00023310"/>
    </source>
</evidence>
<dbReference type="Proteomes" id="UP000244905">
    <property type="component" value="Unassembled WGS sequence"/>
</dbReference>
<dbReference type="GO" id="GO:0005886">
    <property type="term" value="C:plasma membrane"/>
    <property type="evidence" value="ECO:0007669"/>
    <property type="project" value="UniProtKB-SubCell"/>
</dbReference>
<keyword evidence="9 10" id="KW-0066">ATP synthesis</keyword>
<evidence type="ECO:0000313" key="12">
    <source>
        <dbReference type="EMBL" id="PWB00799.1"/>
    </source>
</evidence>
<evidence type="ECO:0000256" key="3">
    <source>
        <dbReference type="ARBA" id="ARBA00007681"/>
    </source>
</evidence>
<dbReference type="GO" id="GO:0045259">
    <property type="term" value="C:proton-transporting ATP synthase complex"/>
    <property type="evidence" value="ECO:0007669"/>
    <property type="project" value="UniProtKB-KW"/>
</dbReference>
<evidence type="ECO:0000256" key="4">
    <source>
        <dbReference type="ARBA" id="ARBA00022448"/>
    </source>
</evidence>
<accession>A0A2V1IMF7</accession>
<dbReference type="Gene3D" id="3.40.1380.10">
    <property type="match status" value="1"/>
</dbReference>
<dbReference type="CDD" id="cd12151">
    <property type="entry name" value="F1-ATPase_gamma"/>
    <property type="match status" value="1"/>
</dbReference>
<proteinExistence type="inferred from homology"/>
<evidence type="ECO:0000256" key="1">
    <source>
        <dbReference type="ARBA" id="ARBA00003456"/>
    </source>
</evidence>
<feature type="coiled-coil region" evidence="11">
    <location>
        <begin position="252"/>
        <end position="286"/>
    </location>
</feature>
<dbReference type="GO" id="GO:0005524">
    <property type="term" value="F:ATP binding"/>
    <property type="evidence" value="ECO:0007669"/>
    <property type="project" value="UniProtKB-UniRule"/>
</dbReference>
<keyword evidence="5 10" id="KW-0375">Hydrogen ion transport</keyword>
<dbReference type="InterPro" id="IPR035968">
    <property type="entry name" value="ATP_synth_F1_ATPase_gsu"/>
</dbReference>
<sequence>MATLRELKGRIGSVASSEKITGAMKMISSAKMHRAEGDLRRLLPFRQQIENIIGNLLSADAEFSSPLTEARDVASVAIVVLGSDDGLCGAYNINIYKELVKSIGQLREIYGDQVRITLIPVGRKMVKAAGRLTALPGITVSHAEGVDSKSSGEAVKQFTRSLEKRFIAGEFDSVRILYMNFQSVSRQRPRCDALLPVCPESFAAEGAKTLCRPYIFEPDAPTIFVSVLPMFLLAVMQEIFTENRASEQAARIMAMQSANDNAKKLLEQLQLEYNKLRQQSITTELLDIVGGQVRD</sequence>